<keyword evidence="3" id="KW-1185">Reference proteome</keyword>
<keyword evidence="1" id="KW-0812">Transmembrane</keyword>
<feature type="transmembrane region" description="Helical" evidence="1">
    <location>
        <begin position="65"/>
        <end position="84"/>
    </location>
</feature>
<keyword evidence="1" id="KW-1133">Transmembrane helix</keyword>
<evidence type="ECO:0000313" key="2">
    <source>
        <dbReference type="EMBL" id="MCW8335328.1"/>
    </source>
</evidence>
<organism evidence="2 3">
    <name type="scientific">Vibrio paucivorans</name>
    <dbReference type="NCBI Taxonomy" id="2829489"/>
    <lineage>
        <taxon>Bacteria</taxon>
        <taxon>Pseudomonadati</taxon>
        <taxon>Pseudomonadota</taxon>
        <taxon>Gammaproteobacteria</taxon>
        <taxon>Vibrionales</taxon>
        <taxon>Vibrionaceae</taxon>
        <taxon>Vibrio</taxon>
    </lineage>
</organism>
<name>A0A9X3CGE0_9VIBR</name>
<accession>A0A9X3CGE0</accession>
<gene>
    <name evidence="2" type="ORF">MD483_16030</name>
</gene>
<reference evidence="2" key="1">
    <citation type="submission" date="2022-02" db="EMBL/GenBank/DDBJ databases">
        <title>Vibrio sp. nov., a new bacterium isolated from Bohai sea, China.</title>
        <authorList>
            <person name="Yuan Y."/>
        </authorList>
    </citation>
    <scope>NUCLEOTIDE SEQUENCE</scope>
    <source>
        <strain evidence="2">DBSS07</strain>
    </source>
</reference>
<sequence length="244" mass="28147">MNNDQSIASLKEQLFDAEIAYSWEYKGAGLKYNNLFDWAWSVIFGALFLLFLWYVIDELTVTTPAFWGLFFFMTIMVLVSRYLFSPDKYRCYHLTALGIHYTEQDMIPEVAYKIVRGFAWVGIVVCFIAVFLLGPLALVGAGAFALMSFGMTNFKPTVDKCCLFIDERSVVFNLVSDNVISFTIPEKGQMQYKGLIFTLTLEEKQMLLNHLHSLFHDLEVVKIKRLNDQFKHPIYQQSEDTATE</sequence>
<evidence type="ECO:0000313" key="3">
    <source>
        <dbReference type="Proteomes" id="UP001155586"/>
    </source>
</evidence>
<dbReference type="EMBL" id="JAKRRX010000106">
    <property type="protein sequence ID" value="MCW8335328.1"/>
    <property type="molecule type" value="Genomic_DNA"/>
</dbReference>
<keyword evidence="1" id="KW-0472">Membrane</keyword>
<dbReference type="Proteomes" id="UP001155586">
    <property type="component" value="Unassembled WGS sequence"/>
</dbReference>
<comment type="caution">
    <text evidence="2">The sequence shown here is derived from an EMBL/GenBank/DDBJ whole genome shotgun (WGS) entry which is preliminary data.</text>
</comment>
<protein>
    <submittedName>
        <fullName evidence="2">Uncharacterized protein</fullName>
    </submittedName>
</protein>
<evidence type="ECO:0000256" key="1">
    <source>
        <dbReference type="SAM" id="Phobius"/>
    </source>
</evidence>
<dbReference type="RefSeq" id="WP_265688528.1">
    <property type="nucleotide sequence ID" value="NZ_JAKRRX010000106.1"/>
</dbReference>
<dbReference type="AlphaFoldDB" id="A0A9X3CGE0"/>
<feature type="transmembrane region" description="Helical" evidence="1">
    <location>
        <begin position="118"/>
        <end position="146"/>
    </location>
</feature>
<feature type="transmembrane region" description="Helical" evidence="1">
    <location>
        <begin position="38"/>
        <end position="56"/>
    </location>
</feature>
<proteinExistence type="predicted"/>